<dbReference type="GO" id="GO:0019239">
    <property type="term" value="F:deaminase activity"/>
    <property type="evidence" value="ECO:0007669"/>
    <property type="project" value="TreeGrafter"/>
</dbReference>
<dbReference type="PANTHER" id="PTHR11803:SF58">
    <property type="entry name" value="PROTEIN HMF1-RELATED"/>
    <property type="match status" value="1"/>
</dbReference>
<sequence>MDTMHEIPDLTNINVQIANTYSHVVRAGNTLYISGQAGVDYNSGELVGDDFESQARQAFKNLSTLLEHCDSNMSNVVKTTIWLCDANNFAKLNDLFVEFFPNNPPARSTPIVGMPIKGIHISIECIALV</sequence>
<dbReference type="InterPro" id="IPR035959">
    <property type="entry name" value="RutC-like_sf"/>
</dbReference>
<dbReference type="GO" id="GO:0005829">
    <property type="term" value="C:cytosol"/>
    <property type="evidence" value="ECO:0007669"/>
    <property type="project" value="TreeGrafter"/>
</dbReference>
<dbReference type="Gene3D" id="3.30.1330.40">
    <property type="entry name" value="RutC-like"/>
    <property type="match status" value="1"/>
</dbReference>
<dbReference type="Pfam" id="PF01042">
    <property type="entry name" value="Ribonuc_L-PSP"/>
    <property type="match status" value="1"/>
</dbReference>
<organism evidence="2">
    <name type="scientific">marine metagenome</name>
    <dbReference type="NCBI Taxonomy" id="408172"/>
    <lineage>
        <taxon>unclassified sequences</taxon>
        <taxon>metagenomes</taxon>
        <taxon>ecological metagenomes</taxon>
    </lineage>
</organism>
<protein>
    <submittedName>
        <fullName evidence="2">Uncharacterized protein</fullName>
    </submittedName>
</protein>
<dbReference type="CDD" id="cd00448">
    <property type="entry name" value="YjgF_YER057c_UK114_family"/>
    <property type="match status" value="1"/>
</dbReference>
<dbReference type="SUPFAM" id="SSF55298">
    <property type="entry name" value="YjgF-like"/>
    <property type="match status" value="1"/>
</dbReference>
<evidence type="ECO:0000313" key="2">
    <source>
        <dbReference type="EMBL" id="SVC24045.1"/>
    </source>
</evidence>
<dbReference type="AlphaFoldDB" id="A0A382KKA5"/>
<dbReference type="InterPro" id="IPR006175">
    <property type="entry name" value="YjgF/YER057c/UK114"/>
</dbReference>
<accession>A0A382KKA5</accession>
<dbReference type="EMBL" id="UINC01080787">
    <property type="protein sequence ID" value="SVC24045.1"/>
    <property type="molecule type" value="Genomic_DNA"/>
</dbReference>
<evidence type="ECO:0000256" key="1">
    <source>
        <dbReference type="ARBA" id="ARBA00010552"/>
    </source>
</evidence>
<proteinExistence type="inferred from homology"/>
<name>A0A382KKA5_9ZZZZ</name>
<comment type="similarity">
    <text evidence="1">Belongs to the RutC family.</text>
</comment>
<reference evidence="2" key="1">
    <citation type="submission" date="2018-05" db="EMBL/GenBank/DDBJ databases">
        <authorList>
            <person name="Lanie J.A."/>
            <person name="Ng W.-L."/>
            <person name="Kazmierczak K.M."/>
            <person name="Andrzejewski T.M."/>
            <person name="Davidsen T.M."/>
            <person name="Wayne K.J."/>
            <person name="Tettelin H."/>
            <person name="Glass J.I."/>
            <person name="Rusch D."/>
            <person name="Podicherti R."/>
            <person name="Tsui H.-C.T."/>
            <person name="Winkler M.E."/>
        </authorList>
    </citation>
    <scope>NUCLEOTIDE SEQUENCE</scope>
</reference>
<dbReference type="PANTHER" id="PTHR11803">
    <property type="entry name" value="2-IMINOBUTANOATE/2-IMINOPROPANOATE DEAMINASE RIDA"/>
    <property type="match status" value="1"/>
</dbReference>
<gene>
    <name evidence="2" type="ORF">METZ01_LOCUS276899</name>
</gene>